<proteinExistence type="predicted"/>
<keyword evidence="1" id="KW-0560">Oxidoreductase</keyword>
<dbReference type="SUPFAM" id="SSF51735">
    <property type="entry name" value="NAD(P)-binding Rossmann-fold domains"/>
    <property type="match status" value="1"/>
</dbReference>
<keyword evidence="2" id="KW-1133">Transmembrane helix</keyword>
<feature type="transmembrane region" description="Helical" evidence="2">
    <location>
        <begin position="6"/>
        <end position="27"/>
    </location>
</feature>
<dbReference type="PRINTS" id="PR00081">
    <property type="entry name" value="GDHRDH"/>
</dbReference>
<dbReference type="InterPro" id="IPR036291">
    <property type="entry name" value="NAD(P)-bd_dom_sf"/>
</dbReference>
<keyword evidence="3" id="KW-1185">Reference proteome</keyword>
<name>A0ABM1B124_LIMPO</name>
<dbReference type="PANTHER" id="PTHR43157:SF31">
    <property type="entry name" value="PHOSPHATIDYLINOSITOL-GLYCAN BIOSYNTHESIS CLASS F PROTEIN"/>
    <property type="match status" value="1"/>
</dbReference>
<evidence type="ECO:0000256" key="2">
    <source>
        <dbReference type="SAM" id="Phobius"/>
    </source>
</evidence>
<reference evidence="4" key="1">
    <citation type="submission" date="2025-08" db="UniProtKB">
        <authorList>
            <consortium name="RefSeq"/>
        </authorList>
    </citation>
    <scope>IDENTIFICATION</scope>
    <source>
        <tissue evidence="4">Muscle</tissue>
    </source>
</reference>
<dbReference type="Proteomes" id="UP000694941">
    <property type="component" value="Unplaced"/>
</dbReference>
<protein>
    <submittedName>
        <fullName evidence="4">Dehydrogenase/reductase SDR family member 13-like</fullName>
    </submittedName>
</protein>
<evidence type="ECO:0000313" key="3">
    <source>
        <dbReference type="Proteomes" id="UP000694941"/>
    </source>
</evidence>
<keyword evidence="2" id="KW-0812">Transmembrane</keyword>
<sequence>MLEGTLSVYAFSLIFPLALAGGLLFLIRYYIKKTEWCENDERLDGKTILLTGGSSGLGRALSVELAKRGARVVVACRTKARRDSTAFFLRSKTGSFNVRVLFMDLTSLDSVWEFAREFNTSEERLDAIINNAAILCDRDWTADGFDTMLGVNYVGHFLLTLLLHDKMRKCPDSPTRILNVVCGGFRRGNLKDLKNLDGKGETQYSIKQHYRNSKLAQFLFTKELSRRYREMGIVSFAVDPGLVSTGLYRKLTGVFGQINQACAKVLYRTPEEGVQTLLYCLLSKGIETESGKLFRDCKAQTVHVPEWDEQAAKALWENTSNLIQLKGIKLSLEEEEEEE</sequence>
<dbReference type="Pfam" id="PF00106">
    <property type="entry name" value="adh_short"/>
    <property type="match status" value="1"/>
</dbReference>
<dbReference type="GeneID" id="106457710"/>
<organism evidence="3 4">
    <name type="scientific">Limulus polyphemus</name>
    <name type="common">Atlantic horseshoe crab</name>
    <dbReference type="NCBI Taxonomy" id="6850"/>
    <lineage>
        <taxon>Eukaryota</taxon>
        <taxon>Metazoa</taxon>
        <taxon>Ecdysozoa</taxon>
        <taxon>Arthropoda</taxon>
        <taxon>Chelicerata</taxon>
        <taxon>Merostomata</taxon>
        <taxon>Xiphosura</taxon>
        <taxon>Limulidae</taxon>
        <taxon>Limulus</taxon>
    </lineage>
</organism>
<dbReference type="RefSeq" id="XP_013772611.1">
    <property type="nucleotide sequence ID" value="XM_013917157.2"/>
</dbReference>
<evidence type="ECO:0000256" key="1">
    <source>
        <dbReference type="ARBA" id="ARBA00023002"/>
    </source>
</evidence>
<gene>
    <name evidence="4" type="primary">LOC106457710</name>
</gene>
<evidence type="ECO:0000313" key="4">
    <source>
        <dbReference type="RefSeq" id="XP_013772611.1"/>
    </source>
</evidence>
<dbReference type="InterPro" id="IPR002347">
    <property type="entry name" value="SDR_fam"/>
</dbReference>
<dbReference type="Gene3D" id="3.40.50.720">
    <property type="entry name" value="NAD(P)-binding Rossmann-like Domain"/>
    <property type="match status" value="1"/>
</dbReference>
<dbReference type="PANTHER" id="PTHR43157">
    <property type="entry name" value="PHOSPHATIDYLINOSITOL-GLYCAN BIOSYNTHESIS CLASS F PROTEIN-RELATED"/>
    <property type="match status" value="1"/>
</dbReference>
<keyword evidence="2" id="KW-0472">Membrane</keyword>
<accession>A0ABM1B124</accession>